<feature type="domain" description="SH3" evidence="4">
    <location>
        <begin position="431"/>
        <end position="490"/>
    </location>
</feature>
<dbReference type="Pfam" id="PF03114">
    <property type="entry name" value="BAR"/>
    <property type="match status" value="1"/>
</dbReference>
<feature type="compositionally biased region" description="Polar residues" evidence="3">
    <location>
        <begin position="395"/>
        <end position="409"/>
    </location>
</feature>
<evidence type="ECO:0000313" key="6">
    <source>
        <dbReference type="EMBL" id="KAJ4386158.1"/>
    </source>
</evidence>
<keyword evidence="7" id="KW-1185">Reference proteome</keyword>
<dbReference type="Pfam" id="PF00018">
    <property type="entry name" value="SH3_1"/>
    <property type="match status" value="1"/>
</dbReference>
<dbReference type="InterPro" id="IPR027267">
    <property type="entry name" value="AH/BAR_dom_sf"/>
</dbReference>
<dbReference type="GO" id="GO:0097320">
    <property type="term" value="P:plasma membrane tubulation"/>
    <property type="evidence" value="ECO:0007669"/>
    <property type="project" value="TreeGrafter"/>
</dbReference>
<evidence type="ECO:0000256" key="2">
    <source>
        <dbReference type="PROSITE-ProRule" id="PRU00192"/>
    </source>
</evidence>
<dbReference type="Gene3D" id="2.30.30.40">
    <property type="entry name" value="SH3 Domains"/>
    <property type="match status" value="1"/>
</dbReference>
<dbReference type="SUPFAM" id="SSF103657">
    <property type="entry name" value="BAR/IMD domain-like"/>
    <property type="match status" value="1"/>
</dbReference>
<dbReference type="PROSITE" id="PS50002">
    <property type="entry name" value="SH3"/>
    <property type="match status" value="1"/>
</dbReference>
<dbReference type="InterPro" id="IPR004148">
    <property type="entry name" value="BAR_dom"/>
</dbReference>
<organism evidence="6 7">
    <name type="scientific">Gnomoniopsis smithogilvyi</name>
    <dbReference type="NCBI Taxonomy" id="1191159"/>
    <lineage>
        <taxon>Eukaryota</taxon>
        <taxon>Fungi</taxon>
        <taxon>Dikarya</taxon>
        <taxon>Ascomycota</taxon>
        <taxon>Pezizomycotina</taxon>
        <taxon>Sordariomycetes</taxon>
        <taxon>Sordariomycetidae</taxon>
        <taxon>Diaporthales</taxon>
        <taxon>Gnomoniaceae</taxon>
        <taxon>Gnomoniopsis</taxon>
    </lineage>
</organism>
<evidence type="ECO:0000256" key="3">
    <source>
        <dbReference type="SAM" id="MobiDB-lite"/>
    </source>
</evidence>
<comment type="caution">
    <text evidence="6">The sequence shown here is derived from an EMBL/GenBank/DDBJ whole genome shotgun (WGS) entry which is preliminary data.</text>
</comment>
<dbReference type="GO" id="GO:0008289">
    <property type="term" value="F:lipid binding"/>
    <property type="evidence" value="ECO:0007669"/>
    <property type="project" value="TreeGrafter"/>
</dbReference>
<dbReference type="AlphaFoldDB" id="A0A9W9CTA0"/>
<dbReference type="OrthoDB" id="10255128at2759"/>
<dbReference type="GO" id="GO:0031097">
    <property type="term" value="C:medial cortex"/>
    <property type="evidence" value="ECO:0007669"/>
    <property type="project" value="TreeGrafter"/>
</dbReference>
<evidence type="ECO:0000259" key="5">
    <source>
        <dbReference type="PROSITE" id="PS51021"/>
    </source>
</evidence>
<dbReference type="SMART" id="SM00326">
    <property type="entry name" value="SH3"/>
    <property type="match status" value="1"/>
</dbReference>
<sequence length="490" mass="53351">MQSVTRKVGKLMNRGPGDNAKVSVLLNDYEDADRVLAKIIENTKTWQESWNNLVSSQLDIAAVYASLYDPIVGASDGHGRPAQQTSEEQLHRTFALKQAYSELRTELTEGIMSIEKQVMNPALDARNSIAPIRKTIKKRENKRLDVEKCQDKVHKLHRKMPRSPKDEAQLSKSEDELATLNEEFDIADAHLRETLPPIITAAFSLIPPLLATHIRIQNELLGLYYTVLHGYCEENGFQSPPPPMDQVIACWSEDFQPAKKEVELIPMIARGRGLKEPLRLDDGPVGPGGRKLSAPAPTEVVRRTSSGLIGGANGRGRITSGQAPPATSPIPSPQPSPKIGARPDMKSPGYGGHLKPTDFTTASDLGRSPGHVSPSQLRQNSAGDYFAGRVPPSPASTIASNFSQGSSVNGAAVAAKKKPPPPPPKRIPSGKPEEYVIAQYDFAGQGAGDLSFREGDRIKIVKKTQTDQDWWTGEIRGVKGSFPANYCKPA</sequence>
<dbReference type="PROSITE" id="PS51021">
    <property type="entry name" value="BAR"/>
    <property type="match status" value="1"/>
</dbReference>
<dbReference type="CDD" id="cd07599">
    <property type="entry name" value="BAR_Rvs167p"/>
    <property type="match status" value="1"/>
</dbReference>
<dbReference type="FunFam" id="2.30.30.40:FF:000100">
    <property type="entry name" value="SH3 domain-containing YSC84-like protein 1"/>
    <property type="match status" value="1"/>
</dbReference>
<feature type="domain" description="BAR" evidence="5">
    <location>
        <begin position="7"/>
        <end position="241"/>
    </location>
</feature>
<evidence type="ECO:0008006" key="8">
    <source>
        <dbReference type="Google" id="ProtNLM"/>
    </source>
</evidence>
<gene>
    <name evidence="6" type="ORF">N0V93_009051</name>
</gene>
<proteinExistence type="predicted"/>
<dbReference type="GO" id="GO:0030479">
    <property type="term" value="C:actin cortical patch"/>
    <property type="evidence" value="ECO:0007669"/>
    <property type="project" value="TreeGrafter"/>
</dbReference>
<evidence type="ECO:0000313" key="7">
    <source>
        <dbReference type="Proteomes" id="UP001140453"/>
    </source>
</evidence>
<dbReference type="PANTHER" id="PTHR47174">
    <property type="entry name" value="BRIDGING INTEGRATOR 3"/>
    <property type="match status" value="1"/>
</dbReference>
<protein>
    <recommendedName>
        <fullName evidence="8">SH3 domain-containing protein</fullName>
    </recommendedName>
</protein>
<dbReference type="Proteomes" id="UP001140453">
    <property type="component" value="Unassembled WGS sequence"/>
</dbReference>
<dbReference type="PRINTS" id="PR00452">
    <property type="entry name" value="SH3DOMAIN"/>
</dbReference>
<name>A0A9W9CTA0_9PEZI</name>
<reference evidence="6" key="1">
    <citation type="submission" date="2022-10" db="EMBL/GenBank/DDBJ databases">
        <title>Tapping the CABI collections for fungal endophytes: first genome assemblies for Collariella, Neodidymelliopsis, Ascochyta clinopodiicola, Didymella pomorum, Didymosphaeria variabile, Neocosmospora piperis and Neocucurbitaria cava.</title>
        <authorList>
            <person name="Hill R."/>
        </authorList>
    </citation>
    <scope>NUCLEOTIDE SEQUENCE</scope>
    <source>
        <strain evidence="6">IMI 355082</strain>
    </source>
</reference>
<dbReference type="InterPro" id="IPR036028">
    <property type="entry name" value="SH3-like_dom_sf"/>
</dbReference>
<dbReference type="InterPro" id="IPR046982">
    <property type="entry name" value="BIN3/RVS161-like"/>
</dbReference>
<dbReference type="GO" id="GO:0051666">
    <property type="term" value="P:actin cortical patch localization"/>
    <property type="evidence" value="ECO:0007669"/>
    <property type="project" value="InterPro"/>
</dbReference>
<dbReference type="GO" id="GO:1990528">
    <property type="term" value="C:Rvs161p-Rvs167p complex"/>
    <property type="evidence" value="ECO:0007669"/>
    <property type="project" value="TreeGrafter"/>
</dbReference>
<dbReference type="PANTHER" id="PTHR47174:SF2">
    <property type="entry name" value="SH3 DOMAIN SIGNALLING PROTEIN (AFU_ORTHOLOGUE AFUA_5G07670)"/>
    <property type="match status" value="1"/>
</dbReference>
<dbReference type="InterPro" id="IPR001452">
    <property type="entry name" value="SH3_domain"/>
</dbReference>
<evidence type="ECO:0000256" key="1">
    <source>
        <dbReference type="ARBA" id="ARBA00022443"/>
    </source>
</evidence>
<dbReference type="GO" id="GO:0043332">
    <property type="term" value="C:mating projection tip"/>
    <property type="evidence" value="ECO:0007669"/>
    <property type="project" value="TreeGrafter"/>
</dbReference>
<dbReference type="GO" id="GO:0006897">
    <property type="term" value="P:endocytosis"/>
    <property type="evidence" value="ECO:0007669"/>
    <property type="project" value="InterPro"/>
</dbReference>
<dbReference type="SUPFAM" id="SSF50044">
    <property type="entry name" value="SH3-domain"/>
    <property type="match status" value="1"/>
</dbReference>
<evidence type="ECO:0000259" key="4">
    <source>
        <dbReference type="PROSITE" id="PS50002"/>
    </source>
</evidence>
<accession>A0A9W9CTA0</accession>
<dbReference type="Gene3D" id="1.20.1270.60">
    <property type="entry name" value="Arfaptin homology (AH) domain/BAR domain"/>
    <property type="match status" value="1"/>
</dbReference>
<dbReference type="EMBL" id="JAPEVB010000006">
    <property type="protein sequence ID" value="KAJ4386158.1"/>
    <property type="molecule type" value="Genomic_DNA"/>
</dbReference>
<keyword evidence="1 2" id="KW-0728">SH3 domain</keyword>
<feature type="compositionally biased region" description="Pro residues" evidence="3">
    <location>
        <begin position="326"/>
        <end position="336"/>
    </location>
</feature>
<feature type="region of interest" description="Disordered" evidence="3">
    <location>
        <begin position="278"/>
        <end position="431"/>
    </location>
</feature>
<feature type="compositionally biased region" description="Polar residues" evidence="3">
    <location>
        <begin position="373"/>
        <end position="382"/>
    </location>
</feature>